<proteinExistence type="predicted"/>
<organism evidence="1 2">
    <name type="scientific">Ensete ventricosum</name>
    <name type="common">Abyssinian banana</name>
    <name type="synonym">Musa ensete</name>
    <dbReference type="NCBI Taxonomy" id="4639"/>
    <lineage>
        <taxon>Eukaryota</taxon>
        <taxon>Viridiplantae</taxon>
        <taxon>Streptophyta</taxon>
        <taxon>Embryophyta</taxon>
        <taxon>Tracheophyta</taxon>
        <taxon>Spermatophyta</taxon>
        <taxon>Magnoliopsida</taxon>
        <taxon>Liliopsida</taxon>
        <taxon>Zingiberales</taxon>
        <taxon>Musaceae</taxon>
        <taxon>Ensete</taxon>
    </lineage>
</organism>
<dbReference type="Proteomes" id="UP000287651">
    <property type="component" value="Unassembled WGS sequence"/>
</dbReference>
<gene>
    <name evidence="1" type="ORF">B296_00021470</name>
</gene>
<sequence>MTKVIGTAGGVLTEFGRVAVVVGTAEAGVLEAVVGGMDDDCGLKEPAMPWKRHFAGLKAARMLVHLVQVTVGMVCFDHQIEEVEAGQNVAEVIANLEHGGGTLEVVGYSVLNVEGSFEGASVASPTVVLAGQQRKGVMPSKD</sequence>
<protein>
    <submittedName>
        <fullName evidence="1">Uncharacterized protein</fullName>
    </submittedName>
</protein>
<reference evidence="1 2" key="1">
    <citation type="journal article" date="2014" name="Agronomy (Basel)">
        <title>A Draft Genome Sequence for Ensete ventricosum, the Drought-Tolerant Tree Against Hunger.</title>
        <authorList>
            <person name="Harrison J."/>
            <person name="Moore K.A."/>
            <person name="Paszkiewicz K."/>
            <person name="Jones T."/>
            <person name="Grant M."/>
            <person name="Ambacheew D."/>
            <person name="Muzemil S."/>
            <person name="Studholme D.J."/>
        </authorList>
    </citation>
    <scope>NUCLEOTIDE SEQUENCE [LARGE SCALE GENOMIC DNA]</scope>
</reference>
<evidence type="ECO:0000313" key="2">
    <source>
        <dbReference type="Proteomes" id="UP000287651"/>
    </source>
</evidence>
<name>A0A427AZK7_ENSVE</name>
<evidence type="ECO:0000313" key="1">
    <source>
        <dbReference type="EMBL" id="RRT81693.1"/>
    </source>
</evidence>
<comment type="caution">
    <text evidence="1">The sequence shown here is derived from an EMBL/GenBank/DDBJ whole genome shotgun (WGS) entry which is preliminary data.</text>
</comment>
<dbReference type="EMBL" id="AMZH03000849">
    <property type="protein sequence ID" value="RRT81693.1"/>
    <property type="molecule type" value="Genomic_DNA"/>
</dbReference>
<dbReference type="AlphaFoldDB" id="A0A427AZK7"/>
<accession>A0A427AZK7</accession>